<evidence type="ECO:0000313" key="1">
    <source>
        <dbReference type="EMBL" id="CAL1386662.1"/>
    </source>
</evidence>
<dbReference type="Proteomes" id="UP001497516">
    <property type="component" value="Chromosome 5"/>
</dbReference>
<dbReference type="AlphaFoldDB" id="A0AAV2ELS1"/>
<reference evidence="1 2" key="1">
    <citation type="submission" date="2024-04" db="EMBL/GenBank/DDBJ databases">
        <authorList>
            <person name="Fracassetti M."/>
        </authorList>
    </citation>
    <scope>NUCLEOTIDE SEQUENCE [LARGE SCALE GENOMIC DNA]</scope>
</reference>
<keyword evidence="2" id="KW-1185">Reference proteome</keyword>
<organism evidence="1 2">
    <name type="scientific">Linum trigynum</name>
    <dbReference type="NCBI Taxonomy" id="586398"/>
    <lineage>
        <taxon>Eukaryota</taxon>
        <taxon>Viridiplantae</taxon>
        <taxon>Streptophyta</taxon>
        <taxon>Embryophyta</taxon>
        <taxon>Tracheophyta</taxon>
        <taxon>Spermatophyta</taxon>
        <taxon>Magnoliopsida</taxon>
        <taxon>eudicotyledons</taxon>
        <taxon>Gunneridae</taxon>
        <taxon>Pentapetalae</taxon>
        <taxon>rosids</taxon>
        <taxon>fabids</taxon>
        <taxon>Malpighiales</taxon>
        <taxon>Linaceae</taxon>
        <taxon>Linum</taxon>
    </lineage>
</organism>
<sequence length="75" mass="8358">MFGFFGGGGWRNASVCKRAVTLLQKHLRDLRDSSVALVEDCTRSRRVARFVSDGDLGSAFTAAERILREENAIRL</sequence>
<accession>A0AAV2ELS1</accession>
<evidence type="ECO:0000313" key="2">
    <source>
        <dbReference type="Proteomes" id="UP001497516"/>
    </source>
</evidence>
<gene>
    <name evidence="1" type="ORF">LTRI10_LOCUS27697</name>
</gene>
<name>A0AAV2ELS1_9ROSI</name>
<proteinExistence type="predicted"/>
<protein>
    <submittedName>
        <fullName evidence="1">Uncharacterized protein</fullName>
    </submittedName>
</protein>
<dbReference type="EMBL" id="OZ034818">
    <property type="protein sequence ID" value="CAL1386662.1"/>
    <property type="molecule type" value="Genomic_DNA"/>
</dbReference>